<proteinExistence type="predicted"/>
<reference evidence="1" key="3">
    <citation type="journal article" date="2017" name="Nature">
        <title>Genome sequence of the progenitor of the wheat D genome Aegilops tauschii.</title>
        <authorList>
            <person name="Luo M.C."/>
            <person name="Gu Y.Q."/>
            <person name="Puiu D."/>
            <person name="Wang H."/>
            <person name="Twardziok S.O."/>
            <person name="Deal K.R."/>
            <person name="Huo N."/>
            <person name="Zhu T."/>
            <person name="Wang L."/>
            <person name="Wang Y."/>
            <person name="McGuire P.E."/>
            <person name="Liu S."/>
            <person name="Long H."/>
            <person name="Ramasamy R.K."/>
            <person name="Rodriguez J.C."/>
            <person name="Van S.L."/>
            <person name="Yuan L."/>
            <person name="Wang Z."/>
            <person name="Xia Z."/>
            <person name="Xiao L."/>
            <person name="Anderson O.D."/>
            <person name="Ouyang S."/>
            <person name="Liang Y."/>
            <person name="Zimin A.V."/>
            <person name="Pertea G."/>
            <person name="Qi P."/>
            <person name="Bennetzen J.L."/>
            <person name="Dai X."/>
            <person name="Dawson M.W."/>
            <person name="Muller H.G."/>
            <person name="Kugler K."/>
            <person name="Rivarola-Duarte L."/>
            <person name="Spannagl M."/>
            <person name="Mayer K.F.X."/>
            <person name="Lu F.H."/>
            <person name="Bevan M.W."/>
            <person name="Leroy P."/>
            <person name="Li P."/>
            <person name="You F.M."/>
            <person name="Sun Q."/>
            <person name="Liu Z."/>
            <person name="Lyons E."/>
            <person name="Wicker T."/>
            <person name="Salzberg S.L."/>
            <person name="Devos K.M."/>
            <person name="Dvorak J."/>
        </authorList>
    </citation>
    <scope>NUCLEOTIDE SEQUENCE [LARGE SCALE GENOMIC DNA]</scope>
    <source>
        <strain evidence="1">cv. AL8/78</strain>
    </source>
</reference>
<reference evidence="2" key="2">
    <citation type="journal article" date="2017" name="Nat. Plants">
        <title>The Aegilops tauschii genome reveals multiple impacts of transposons.</title>
        <authorList>
            <person name="Zhao G."/>
            <person name="Zou C."/>
            <person name="Li K."/>
            <person name="Wang K."/>
            <person name="Li T."/>
            <person name="Gao L."/>
            <person name="Zhang X."/>
            <person name="Wang H."/>
            <person name="Yang Z."/>
            <person name="Liu X."/>
            <person name="Jiang W."/>
            <person name="Mao L."/>
            <person name="Kong X."/>
            <person name="Jiao Y."/>
            <person name="Jia J."/>
        </authorList>
    </citation>
    <scope>NUCLEOTIDE SEQUENCE [LARGE SCALE GENOMIC DNA]</scope>
    <source>
        <strain evidence="2">cv. AL8/78</strain>
    </source>
</reference>
<dbReference type="Gramene" id="AET7Gv20354000.9">
    <property type="protein sequence ID" value="AET7Gv20354000.9"/>
    <property type="gene ID" value="AET7Gv20354000"/>
</dbReference>
<keyword evidence="2" id="KW-1185">Reference proteome</keyword>
<dbReference type="EnsemblPlants" id="AET7Gv20354000.9">
    <property type="protein sequence ID" value="AET7Gv20354000.9"/>
    <property type="gene ID" value="AET7Gv20354000"/>
</dbReference>
<accession>A0A453QW58</accession>
<reference evidence="2" key="1">
    <citation type="journal article" date="2014" name="Science">
        <title>Ancient hybridizations among the ancestral genomes of bread wheat.</title>
        <authorList>
            <consortium name="International Wheat Genome Sequencing Consortium,"/>
            <person name="Marcussen T."/>
            <person name="Sandve S.R."/>
            <person name="Heier L."/>
            <person name="Spannagl M."/>
            <person name="Pfeifer M."/>
            <person name="Jakobsen K.S."/>
            <person name="Wulff B.B."/>
            <person name="Steuernagel B."/>
            <person name="Mayer K.F."/>
            <person name="Olsen O.A."/>
        </authorList>
    </citation>
    <scope>NUCLEOTIDE SEQUENCE [LARGE SCALE GENOMIC DNA]</scope>
    <source>
        <strain evidence="2">cv. AL8/78</strain>
    </source>
</reference>
<evidence type="ECO:0000313" key="1">
    <source>
        <dbReference type="EnsemblPlants" id="AET7Gv20354000.9"/>
    </source>
</evidence>
<protein>
    <submittedName>
        <fullName evidence="1">Uncharacterized protein</fullName>
    </submittedName>
</protein>
<dbReference type="Proteomes" id="UP000015105">
    <property type="component" value="Chromosome 7D"/>
</dbReference>
<name>A0A453QW58_AEGTS</name>
<reference evidence="1" key="5">
    <citation type="journal article" date="2021" name="G3 (Bethesda)">
        <title>Aegilops tauschii genome assembly Aet v5.0 features greater sequence contiguity and improved annotation.</title>
        <authorList>
            <person name="Wang L."/>
            <person name="Zhu T."/>
            <person name="Rodriguez J.C."/>
            <person name="Deal K.R."/>
            <person name="Dubcovsky J."/>
            <person name="McGuire P.E."/>
            <person name="Lux T."/>
            <person name="Spannagl M."/>
            <person name="Mayer K.F.X."/>
            <person name="Baldrich P."/>
            <person name="Meyers B.C."/>
            <person name="Huo N."/>
            <person name="Gu Y.Q."/>
            <person name="Zhou H."/>
            <person name="Devos K.M."/>
            <person name="Bennetzen J.L."/>
            <person name="Unver T."/>
            <person name="Budak H."/>
            <person name="Gulick P.J."/>
            <person name="Galiba G."/>
            <person name="Kalapos B."/>
            <person name="Nelson D.R."/>
            <person name="Li P."/>
            <person name="You F.M."/>
            <person name="Luo M.C."/>
            <person name="Dvorak J."/>
        </authorList>
    </citation>
    <scope>NUCLEOTIDE SEQUENCE [LARGE SCALE GENOMIC DNA]</scope>
    <source>
        <strain evidence="1">cv. AL8/78</strain>
    </source>
</reference>
<sequence length="101" mass="10916">PSLHLRAYFCQDRGLSRTRTWVEPTSLHAAAPISVWCLLTLATTNRSHLLHAHVHRRSLAAAAAGDSIPSAAYTGDGRAGLRNHALLIPVRGEGRIGFWAA</sequence>
<dbReference type="AlphaFoldDB" id="A0A453QW58"/>
<evidence type="ECO:0000313" key="2">
    <source>
        <dbReference type="Proteomes" id="UP000015105"/>
    </source>
</evidence>
<organism evidence="1 2">
    <name type="scientific">Aegilops tauschii subsp. strangulata</name>
    <name type="common">Goatgrass</name>
    <dbReference type="NCBI Taxonomy" id="200361"/>
    <lineage>
        <taxon>Eukaryota</taxon>
        <taxon>Viridiplantae</taxon>
        <taxon>Streptophyta</taxon>
        <taxon>Embryophyta</taxon>
        <taxon>Tracheophyta</taxon>
        <taxon>Spermatophyta</taxon>
        <taxon>Magnoliopsida</taxon>
        <taxon>Liliopsida</taxon>
        <taxon>Poales</taxon>
        <taxon>Poaceae</taxon>
        <taxon>BOP clade</taxon>
        <taxon>Pooideae</taxon>
        <taxon>Triticodae</taxon>
        <taxon>Triticeae</taxon>
        <taxon>Triticinae</taxon>
        <taxon>Aegilops</taxon>
    </lineage>
</organism>
<reference evidence="1" key="4">
    <citation type="submission" date="2019-03" db="UniProtKB">
        <authorList>
            <consortium name="EnsemblPlants"/>
        </authorList>
    </citation>
    <scope>IDENTIFICATION</scope>
</reference>